<dbReference type="OrthoDB" id="427480at2759"/>
<proteinExistence type="inferred from homology"/>
<feature type="compositionally biased region" description="Low complexity" evidence="2">
    <location>
        <begin position="59"/>
        <end position="71"/>
    </location>
</feature>
<feature type="region of interest" description="Disordered" evidence="2">
    <location>
        <begin position="749"/>
        <end position="786"/>
    </location>
</feature>
<protein>
    <submittedName>
        <fullName evidence="5">ABC1-domain-containing protein</fullName>
    </submittedName>
</protein>
<dbReference type="InterPro" id="IPR051130">
    <property type="entry name" value="Mito_struct-func_regulator"/>
</dbReference>
<dbReference type="Pfam" id="PF03109">
    <property type="entry name" value="ABC1"/>
    <property type="match status" value="1"/>
</dbReference>
<evidence type="ECO:0000256" key="1">
    <source>
        <dbReference type="ARBA" id="ARBA00009670"/>
    </source>
</evidence>
<evidence type="ECO:0000313" key="5">
    <source>
        <dbReference type="EMBL" id="PWN33608.1"/>
    </source>
</evidence>
<comment type="similarity">
    <text evidence="1">Belongs to the protein kinase superfamily. ADCK protein kinase family.</text>
</comment>
<keyword evidence="3" id="KW-0812">Transmembrane</keyword>
<keyword evidence="3" id="KW-0472">Membrane</keyword>
<dbReference type="PANTHER" id="PTHR43173:SF19">
    <property type="entry name" value="AARF DOMAIN-CONTAINING PROTEIN KINASE 1"/>
    <property type="match status" value="1"/>
</dbReference>
<dbReference type="RefSeq" id="XP_025353910.1">
    <property type="nucleotide sequence ID" value="XM_025499088.1"/>
</dbReference>
<feature type="transmembrane region" description="Helical" evidence="3">
    <location>
        <begin position="132"/>
        <end position="151"/>
    </location>
</feature>
<feature type="region of interest" description="Disordered" evidence="2">
    <location>
        <begin position="59"/>
        <end position="111"/>
    </location>
</feature>
<sequence>MLGVRNVAVWQRAGCGIQGSVSRCSRRIYAPCHNSLRNETNSIQRSRLSQTALRQFNSSSFSLQQSKQSQSPGNKNDASVKTQSAPKDDRPFRKKYPPIRPLPEAESFDQPAVANPIETALAHKRFRRQAQIAAYVLGALGLAGATIYFTFTVGKADDGKELVLDRKELSSVQHEHVTVKNMAITHEELEKQIREAQKGQNQGSYTVLAIKRSATIGKAVILCMWDYRQTLNKKYKDRAEEQEELRQCHLRSAHRVLVALQENGGLYIKLGQHLSSIILLPPEWTNTMKPLQDQNTPTPLPELEAMFRTETGRTFSEAFSEIDAKPIGVASLAQVHRAVDRQTGQQLAIKLMHPQVERFSQVDMQTVNVLVRWVKRAFPDFEFTWLAEEMNENMPLEMDFRHEAGNSRRAAEDFAQYKKTSVYIPKVPWVYKRVMAMEFVDGRRPDDLQYLSDHHIDRNRVSQELSRAFSQMLYMHGFFHADPHGGNVLIRPAPKGSRSPFNFEVVLLDHGLYFDISQELRTNYARFWLALLSKSTPSVMAERRRLAKSIANIDDDLYHILESAITGRSGLEGSDDKNPNGVGGGKRKSSLLDLDSGSEMTDEEQEHIRKTVMEKEGLFIDILKVLRQVPRRMLMVLKLNDLARSLDANLHTTHGHARPFIITARYCALAVWKDDRESLGERWQKEGFSFRLLGDWISSLANYIYFYRGLSFFEALSDMNASRRKIFSFSSAFAKSANLLGARRAMSGVDSQTLSRQKEQADFDRAREQVKVQDDDAKAEGKTKKY</sequence>
<feature type="domain" description="ABC1 atypical kinase-like" evidence="4">
    <location>
        <begin position="291"/>
        <end position="539"/>
    </location>
</feature>
<feature type="compositionally biased region" description="Polar residues" evidence="2">
    <location>
        <begin position="72"/>
        <end position="85"/>
    </location>
</feature>
<dbReference type="GO" id="GO:0055088">
    <property type="term" value="P:lipid homeostasis"/>
    <property type="evidence" value="ECO:0007669"/>
    <property type="project" value="TreeGrafter"/>
</dbReference>
<dbReference type="EMBL" id="KZ819604">
    <property type="protein sequence ID" value="PWN33608.1"/>
    <property type="molecule type" value="Genomic_DNA"/>
</dbReference>
<gene>
    <name evidence="5" type="ORF">FA14DRAFT_161372</name>
</gene>
<organism evidence="5 6">
    <name type="scientific">Meira miltonrushii</name>
    <dbReference type="NCBI Taxonomy" id="1280837"/>
    <lineage>
        <taxon>Eukaryota</taxon>
        <taxon>Fungi</taxon>
        <taxon>Dikarya</taxon>
        <taxon>Basidiomycota</taxon>
        <taxon>Ustilaginomycotina</taxon>
        <taxon>Exobasidiomycetes</taxon>
        <taxon>Exobasidiales</taxon>
        <taxon>Brachybasidiaceae</taxon>
        <taxon>Meira</taxon>
    </lineage>
</organism>
<dbReference type="CDD" id="cd13969">
    <property type="entry name" value="ADCK1-like"/>
    <property type="match status" value="1"/>
</dbReference>
<dbReference type="SUPFAM" id="SSF56112">
    <property type="entry name" value="Protein kinase-like (PK-like)"/>
    <property type="match status" value="1"/>
</dbReference>
<dbReference type="InterPro" id="IPR045307">
    <property type="entry name" value="ADCK1_dom"/>
</dbReference>
<dbReference type="GO" id="GO:0005743">
    <property type="term" value="C:mitochondrial inner membrane"/>
    <property type="evidence" value="ECO:0007669"/>
    <property type="project" value="TreeGrafter"/>
</dbReference>
<dbReference type="AlphaFoldDB" id="A0A316V995"/>
<dbReference type="PANTHER" id="PTHR43173">
    <property type="entry name" value="ABC1 FAMILY PROTEIN"/>
    <property type="match status" value="1"/>
</dbReference>
<dbReference type="InterPro" id="IPR011009">
    <property type="entry name" value="Kinase-like_dom_sf"/>
</dbReference>
<dbReference type="InterPro" id="IPR004147">
    <property type="entry name" value="ABC1_dom"/>
</dbReference>
<evidence type="ECO:0000256" key="2">
    <source>
        <dbReference type="SAM" id="MobiDB-lite"/>
    </source>
</evidence>
<evidence type="ECO:0000256" key="3">
    <source>
        <dbReference type="SAM" id="Phobius"/>
    </source>
</evidence>
<dbReference type="GeneID" id="37020869"/>
<dbReference type="STRING" id="1280837.A0A316V995"/>
<keyword evidence="6" id="KW-1185">Reference proteome</keyword>
<dbReference type="InParanoid" id="A0A316V995"/>
<accession>A0A316V995</accession>
<name>A0A316V995_9BASI</name>
<dbReference type="Proteomes" id="UP000245771">
    <property type="component" value="Unassembled WGS sequence"/>
</dbReference>
<dbReference type="FunCoup" id="A0A316V995">
    <property type="interactions" value="169"/>
</dbReference>
<feature type="region of interest" description="Disordered" evidence="2">
    <location>
        <begin position="569"/>
        <end position="604"/>
    </location>
</feature>
<dbReference type="GO" id="GO:0007005">
    <property type="term" value="P:mitochondrion organization"/>
    <property type="evidence" value="ECO:0007669"/>
    <property type="project" value="TreeGrafter"/>
</dbReference>
<reference evidence="5 6" key="1">
    <citation type="journal article" date="2018" name="Mol. Biol. Evol.">
        <title>Broad Genomic Sampling Reveals a Smut Pathogenic Ancestry of the Fungal Clade Ustilaginomycotina.</title>
        <authorList>
            <person name="Kijpornyongpan T."/>
            <person name="Mondo S.J."/>
            <person name="Barry K."/>
            <person name="Sandor L."/>
            <person name="Lee J."/>
            <person name="Lipzen A."/>
            <person name="Pangilinan J."/>
            <person name="LaButti K."/>
            <person name="Hainaut M."/>
            <person name="Henrissat B."/>
            <person name="Grigoriev I.V."/>
            <person name="Spatafora J.W."/>
            <person name="Aime M.C."/>
        </authorList>
    </citation>
    <scope>NUCLEOTIDE SEQUENCE [LARGE SCALE GENOMIC DNA]</scope>
    <source>
        <strain evidence="5 6">MCA 3882</strain>
    </source>
</reference>
<evidence type="ECO:0000259" key="4">
    <source>
        <dbReference type="Pfam" id="PF03109"/>
    </source>
</evidence>
<evidence type="ECO:0000313" key="6">
    <source>
        <dbReference type="Proteomes" id="UP000245771"/>
    </source>
</evidence>
<feature type="compositionally biased region" description="Basic and acidic residues" evidence="2">
    <location>
        <begin position="756"/>
        <end position="786"/>
    </location>
</feature>
<keyword evidence="3" id="KW-1133">Transmembrane helix</keyword>